<feature type="domain" description="N-acetyltransferase" evidence="1">
    <location>
        <begin position="8"/>
        <end position="167"/>
    </location>
</feature>
<organism evidence="2 3">
    <name type="scientific">Bowmanella denitrificans</name>
    <dbReference type="NCBI Taxonomy" id="366582"/>
    <lineage>
        <taxon>Bacteria</taxon>
        <taxon>Pseudomonadati</taxon>
        <taxon>Pseudomonadota</taxon>
        <taxon>Gammaproteobacteria</taxon>
        <taxon>Alteromonadales</taxon>
        <taxon>Alteromonadaceae</taxon>
        <taxon>Bowmanella</taxon>
    </lineage>
</organism>
<keyword evidence="3" id="KW-1185">Reference proteome</keyword>
<accession>A0ABN0X8V9</accession>
<dbReference type="RefSeq" id="WP_343845000.1">
    <property type="nucleotide sequence ID" value="NZ_BAAAEI010000012.1"/>
</dbReference>
<evidence type="ECO:0000313" key="3">
    <source>
        <dbReference type="Proteomes" id="UP001501757"/>
    </source>
</evidence>
<reference evidence="2 3" key="1">
    <citation type="journal article" date="2019" name="Int. J. Syst. Evol. Microbiol.">
        <title>The Global Catalogue of Microorganisms (GCM) 10K type strain sequencing project: providing services to taxonomists for standard genome sequencing and annotation.</title>
        <authorList>
            <consortium name="The Broad Institute Genomics Platform"/>
            <consortium name="The Broad Institute Genome Sequencing Center for Infectious Disease"/>
            <person name="Wu L."/>
            <person name="Ma J."/>
        </authorList>
    </citation>
    <scope>NUCLEOTIDE SEQUENCE [LARGE SCALE GENOMIC DNA]</scope>
    <source>
        <strain evidence="2 3">JCM 13378</strain>
    </source>
</reference>
<evidence type="ECO:0000313" key="2">
    <source>
        <dbReference type="EMBL" id="GAA0358028.1"/>
    </source>
</evidence>
<proteinExistence type="predicted"/>
<dbReference type="PANTHER" id="PTHR43792">
    <property type="entry name" value="GNAT FAMILY, PUTATIVE (AFU_ORTHOLOGUE AFUA_3G00765)-RELATED-RELATED"/>
    <property type="match status" value="1"/>
</dbReference>
<comment type="caution">
    <text evidence="2">The sequence shown here is derived from an EMBL/GenBank/DDBJ whole genome shotgun (WGS) entry which is preliminary data.</text>
</comment>
<dbReference type="PANTHER" id="PTHR43792:SF1">
    <property type="entry name" value="N-ACETYLTRANSFERASE DOMAIN-CONTAINING PROTEIN"/>
    <property type="match status" value="1"/>
</dbReference>
<dbReference type="Pfam" id="PF13302">
    <property type="entry name" value="Acetyltransf_3"/>
    <property type="match status" value="1"/>
</dbReference>
<dbReference type="SUPFAM" id="SSF55729">
    <property type="entry name" value="Acyl-CoA N-acyltransferases (Nat)"/>
    <property type="match status" value="1"/>
</dbReference>
<dbReference type="Proteomes" id="UP001501757">
    <property type="component" value="Unassembled WGS sequence"/>
</dbReference>
<gene>
    <name evidence="2" type="ORF">GCM10009092_22790</name>
</gene>
<sequence>MQLLTPRLSLRLLTEADADFILALLNDPAFLQYIGDKNVRSLEDARQHIQDGPLAMYRSHGYCLLRVALRDTDQAIGLCGLLKRDYLDHPDLGYAFLPAGRGAGYAQEAIQAVLANADATGLKQILAYCQSDNQASIRQLERAGFSSLGPFKLEGSTDNLVLFQRIPND</sequence>
<dbReference type="InterPro" id="IPR016181">
    <property type="entry name" value="Acyl_CoA_acyltransferase"/>
</dbReference>
<protein>
    <submittedName>
        <fullName evidence="2">GNAT family N-acetyltransferase</fullName>
    </submittedName>
</protein>
<dbReference type="InterPro" id="IPR000182">
    <property type="entry name" value="GNAT_dom"/>
</dbReference>
<dbReference type="Gene3D" id="3.40.630.30">
    <property type="match status" value="1"/>
</dbReference>
<dbReference type="PROSITE" id="PS51186">
    <property type="entry name" value="GNAT"/>
    <property type="match status" value="1"/>
</dbReference>
<name>A0ABN0X8V9_9ALTE</name>
<evidence type="ECO:0000259" key="1">
    <source>
        <dbReference type="PROSITE" id="PS51186"/>
    </source>
</evidence>
<dbReference type="InterPro" id="IPR051531">
    <property type="entry name" value="N-acetyltransferase"/>
</dbReference>
<dbReference type="EMBL" id="BAAAEI010000012">
    <property type="protein sequence ID" value="GAA0358028.1"/>
    <property type="molecule type" value="Genomic_DNA"/>
</dbReference>